<comment type="caution">
    <text evidence="2">The sequence shown here is derived from an EMBL/GenBank/DDBJ whole genome shotgun (WGS) entry which is preliminary data.</text>
</comment>
<name>A0A1R1PLJ3_ZANCU</name>
<accession>A0A1R1PLJ3</accession>
<protein>
    <submittedName>
        <fullName evidence="2">Uncharacterized protein</fullName>
    </submittedName>
</protein>
<proteinExistence type="predicted"/>
<evidence type="ECO:0000313" key="2">
    <source>
        <dbReference type="EMBL" id="OMH81803.1"/>
    </source>
</evidence>
<dbReference type="EMBL" id="LSSK01000815">
    <property type="protein sequence ID" value="OMH81803.1"/>
    <property type="molecule type" value="Genomic_DNA"/>
</dbReference>
<keyword evidence="3" id="KW-1185">Reference proteome</keyword>
<reference evidence="3" key="1">
    <citation type="submission" date="2017-01" db="EMBL/GenBank/DDBJ databases">
        <authorList>
            <person name="Wang Y."/>
            <person name="White M."/>
            <person name="Kvist S."/>
            <person name="Moncalvo J.-M."/>
        </authorList>
    </citation>
    <scope>NUCLEOTIDE SEQUENCE [LARGE SCALE GENOMIC DNA]</scope>
    <source>
        <strain evidence="3">COL-18-3</strain>
    </source>
</reference>
<feature type="compositionally biased region" description="Basic and acidic residues" evidence="1">
    <location>
        <begin position="92"/>
        <end position="106"/>
    </location>
</feature>
<sequence>MDDCKTVDDVIELVESCKITTFGNTNKKNAVKRTVKSEYTCTRRTKNGSVCHAPKTNTVSCWSHMTADEKDLHKSVKKVSATAVENTHIKSSSKEALRELKDLANE</sequence>
<organism evidence="2 3">
    <name type="scientific">Zancudomyces culisetae</name>
    <name type="common">Gut fungus</name>
    <name type="synonym">Smittium culisetae</name>
    <dbReference type="NCBI Taxonomy" id="1213189"/>
    <lineage>
        <taxon>Eukaryota</taxon>
        <taxon>Fungi</taxon>
        <taxon>Fungi incertae sedis</taxon>
        <taxon>Zoopagomycota</taxon>
        <taxon>Kickxellomycotina</taxon>
        <taxon>Harpellomycetes</taxon>
        <taxon>Harpellales</taxon>
        <taxon>Legeriomycetaceae</taxon>
        <taxon>Zancudomyces</taxon>
    </lineage>
</organism>
<evidence type="ECO:0000313" key="3">
    <source>
        <dbReference type="Proteomes" id="UP000188320"/>
    </source>
</evidence>
<dbReference type="OrthoDB" id="10609755at2759"/>
<dbReference type="AlphaFoldDB" id="A0A1R1PLJ3"/>
<gene>
    <name evidence="2" type="ORF">AX774_g4730</name>
</gene>
<feature type="region of interest" description="Disordered" evidence="1">
    <location>
        <begin position="85"/>
        <end position="106"/>
    </location>
</feature>
<evidence type="ECO:0000256" key="1">
    <source>
        <dbReference type="SAM" id="MobiDB-lite"/>
    </source>
</evidence>
<dbReference type="Proteomes" id="UP000188320">
    <property type="component" value="Unassembled WGS sequence"/>
</dbReference>